<dbReference type="AlphaFoldDB" id="A0A2T4IDP2"/>
<dbReference type="GO" id="GO:0016787">
    <property type="term" value="F:hydrolase activity"/>
    <property type="evidence" value="ECO:0007669"/>
    <property type="project" value="UniProtKB-KW"/>
</dbReference>
<dbReference type="Pfam" id="PF00293">
    <property type="entry name" value="NUDIX"/>
    <property type="match status" value="1"/>
</dbReference>
<gene>
    <name evidence="3" type="ORF">C8261_12605</name>
</gene>
<proteinExistence type="predicted"/>
<dbReference type="Proteomes" id="UP000241193">
    <property type="component" value="Unassembled WGS sequence"/>
</dbReference>
<feature type="domain" description="Nudix hydrolase" evidence="2">
    <location>
        <begin position="143"/>
        <end position="265"/>
    </location>
</feature>
<reference evidence="3 4" key="1">
    <citation type="submission" date="2018-03" db="EMBL/GenBank/DDBJ databases">
        <authorList>
            <person name="Keele B.F."/>
        </authorList>
    </citation>
    <scope>NUCLEOTIDE SEQUENCE [LARGE SCALE GENOMIC DNA]</scope>
    <source>
        <strain evidence="3 4">D20</strain>
    </source>
</reference>
<comment type="caution">
    <text evidence="3">The sequence shown here is derived from an EMBL/GenBank/DDBJ whole genome shotgun (WGS) entry which is preliminary data.</text>
</comment>
<dbReference type="Gene3D" id="3.90.79.10">
    <property type="entry name" value="Nucleoside Triphosphate Pyrophosphohydrolase"/>
    <property type="match status" value="1"/>
</dbReference>
<accession>A0A2T4IDP2</accession>
<dbReference type="CDD" id="cd02883">
    <property type="entry name" value="NUDIX_Hydrolase"/>
    <property type="match status" value="1"/>
</dbReference>
<protein>
    <submittedName>
        <fullName evidence="3">NUDIX hydrolase</fullName>
    </submittedName>
</protein>
<dbReference type="OrthoDB" id="6934663at2"/>
<keyword evidence="3" id="KW-0378">Hydrolase</keyword>
<dbReference type="SUPFAM" id="SSF55811">
    <property type="entry name" value="Nudix"/>
    <property type="match status" value="1"/>
</dbReference>
<evidence type="ECO:0000313" key="4">
    <source>
        <dbReference type="Proteomes" id="UP000241193"/>
    </source>
</evidence>
<sequence length="270" mass="29120">MHYVAVLQQFTTSVVLGTHTVLFPGITLSDFTWESRTRFVRLDDEVGQEAREEEDLLPGPPVHPRPDDKGKPVKLTAPSTPTALWTWQDAASTAVVIPDGPMPTELAGIGFDSWRGAPMDNAGWEQLAAQSLIDEPPFAPPPGKKAAAGVVVVERDGRVWVVAPSNAFGNYPATFPKGTRDAGMSLQGTALREAFEEAGLRVELTGFLVDVARSTSHTRYYLARRLSGNPADMGWESQCVMLTPVSELAALLTSKNDAPIIQAIKALASQ</sequence>
<dbReference type="InterPro" id="IPR000086">
    <property type="entry name" value="NUDIX_hydrolase_dom"/>
</dbReference>
<dbReference type="PROSITE" id="PS51462">
    <property type="entry name" value="NUDIX"/>
    <property type="match status" value="1"/>
</dbReference>
<keyword evidence="4" id="KW-1185">Reference proteome</keyword>
<evidence type="ECO:0000256" key="1">
    <source>
        <dbReference type="SAM" id="MobiDB-lite"/>
    </source>
</evidence>
<organism evidence="3 4">
    <name type="scientific">Pseudothauera lacus</name>
    <dbReference type="NCBI Taxonomy" id="2136175"/>
    <lineage>
        <taxon>Bacteria</taxon>
        <taxon>Pseudomonadati</taxon>
        <taxon>Pseudomonadota</taxon>
        <taxon>Betaproteobacteria</taxon>
        <taxon>Rhodocyclales</taxon>
        <taxon>Zoogloeaceae</taxon>
        <taxon>Pseudothauera</taxon>
    </lineage>
</organism>
<feature type="region of interest" description="Disordered" evidence="1">
    <location>
        <begin position="44"/>
        <end position="75"/>
    </location>
</feature>
<name>A0A2T4IDP2_9RHOO</name>
<evidence type="ECO:0000313" key="3">
    <source>
        <dbReference type="EMBL" id="PTD95884.1"/>
    </source>
</evidence>
<evidence type="ECO:0000259" key="2">
    <source>
        <dbReference type="PROSITE" id="PS51462"/>
    </source>
</evidence>
<dbReference type="EMBL" id="PZKC01000010">
    <property type="protein sequence ID" value="PTD95884.1"/>
    <property type="molecule type" value="Genomic_DNA"/>
</dbReference>
<dbReference type="InterPro" id="IPR015797">
    <property type="entry name" value="NUDIX_hydrolase-like_dom_sf"/>
</dbReference>
<reference evidence="3 4" key="2">
    <citation type="submission" date="2018-04" db="EMBL/GenBank/DDBJ databases">
        <title>Thauera lacus sp. nov., isolated from an saline lake in Inner Mongolia, China.</title>
        <authorList>
            <person name="Liang Q.-Y."/>
        </authorList>
    </citation>
    <scope>NUCLEOTIDE SEQUENCE [LARGE SCALE GENOMIC DNA]</scope>
    <source>
        <strain evidence="3 4">D20</strain>
    </source>
</reference>